<reference evidence="6 7" key="1">
    <citation type="submission" date="2017-01" db="EMBL/GenBank/DDBJ databases">
        <authorList>
            <person name="Mah S.A."/>
            <person name="Swanson W.J."/>
            <person name="Moy G.W."/>
            <person name="Vacquier V.D."/>
        </authorList>
    </citation>
    <scope>NUCLEOTIDE SEQUENCE [LARGE SCALE GENOMIC DNA]</scope>
    <source>
        <strain evidence="6 7">RU36E</strain>
    </source>
</reference>
<evidence type="ECO:0000313" key="8">
    <source>
        <dbReference type="Proteomes" id="UP000887212"/>
    </source>
</evidence>
<evidence type="ECO:0000313" key="5">
    <source>
        <dbReference type="EMBL" id="MDH1056335.1"/>
    </source>
</evidence>
<name>A0A142ISG9_AQUAC</name>
<dbReference type="Proteomes" id="UP000887228">
    <property type="component" value="Unassembled WGS sequence"/>
</dbReference>
<reference evidence="2 9" key="2">
    <citation type="submission" date="2021-07" db="EMBL/GenBank/DDBJ databases">
        <title>Whole genome sequencing of carbapenem-resistant Pseudomonas spp. isolated in Japan.</title>
        <authorList>
            <person name="Suzuki M."/>
            <person name="Maehana S."/>
            <person name="Kitasato H."/>
        </authorList>
    </citation>
    <scope>NUCLEOTIDE SEQUENCE</scope>
    <source>
        <strain evidence="2">KAM435</strain>
        <strain evidence="3 9">KAM436</strain>
    </source>
</reference>
<dbReference type="Pfam" id="PF03061">
    <property type="entry name" value="4HBT"/>
    <property type="match status" value="1"/>
</dbReference>
<dbReference type="InterPro" id="IPR006683">
    <property type="entry name" value="Thioestr_dom"/>
</dbReference>
<dbReference type="CDD" id="cd03443">
    <property type="entry name" value="PaaI_thioesterase"/>
    <property type="match status" value="1"/>
</dbReference>
<protein>
    <submittedName>
        <fullName evidence="2 6">Thioesterase</fullName>
    </submittedName>
    <submittedName>
        <fullName evidence="4">PaaI family thioesterase</fullName>
    </submittedName>
</protein>
<dbReference type="InterPro" id="IPR029069">
    <property type="entry name" value="HotDog_dom_sf"/>
</dbReference>
<feature type="domain" description="Thioesterase" evidence="1">
    <location>
        <begin position="62"/>
        <end position="134"/>
    </location>
</feature>
<dbReference type="GeneID" id="42930718"/>
<sequence length="148" mass="16610">MAALNLNTLVREAHEKNDYDALISLIPYAKLIGIECLRLGDDMVFRLPASKDNIGNPILPALHGGVIAGFMEHAAMLHLLMFMGIPHLPKIIDFSIDYLRAGHYRDTYVQCQVWRQGRRVANVAMTAWQTSQSEPIATARAHFKVDEP</sequence>
<dbReference type="RefSeq" id="WP_021700217.1">
    <property type="nucleotide sequence ID" value="NZ_AP024354.1"/>
</dbReference>
<organism evidence="2 8">
    <name type="scientific">Aquipseudomonas alcaligenes</name>
    <name type="common">Pseudomonas alcaligenes</name>
    <dbReference type="NCBI Taxonomy" id="43263"/>
    <lineage>
        <taxon>Bacteria</taxon>
        <taxon>Pseudomonadati</taxon>
        <taxon>Pseudomonadota</taxon>
        <taxon>Gammaproteobacteria</taxon>
        <taxon>Pseudomonadales</taxon>
        <taxon>Pseudomonadaceae</taxon>
        <taxon>Aquipseudomonas</taxon>
    </lineage>
</organism>
<reference evidence="4" key="3">
    <citation type="submission" date="2022-09" db="EMBL/GenBank/DDBJ databases">
        <title>Intensive care unit water sources are persistently colonized with multi-drug resistant bacteria and are the site of extensive horizontal gene transfer of antibiotic resistance genes.</title>
        <authorList>
            <person name="Diorio-Toth L."/>
        </authorList>
    </citation>
    <scope>NUCLEOTIDE SEQUENCE</scope>
    <source>
        <strain evidence="5">GD03990</strain>
        <strain evidence="4">GD04146</strain>
    </source>
</reference>
<evidence type="ECO:0000313" key="7">
    <source>
        <dbReference type="Proteomes" id="UP000185841"/>
    </source>
</evidence>
<evidence type="ECO:0000313" key="3">
    <source>
        <dbReference type="EMBL" id="GIZ93648.1"/>
    </source>
</evidence>
<dbReference type="Proteomes" id="UP001158058">
    <property type="component" value="Unassembled WGS sequence"/>
</dbReference>
<dbReference type="GO" id="GO:0016790">
    <property type="term" value="F:thiolester hydrolase activity"/>
    <property type="evidence" value="ECO:0007669"/>
    <property type="project" value="UniProtKB-ARBA"/>
</dbReference>
<evidence type="ECO:0000313" key="4">
    <source>
        <dbReference type="EMBL" id="MDH0143572.1"/>
    </source>
</evidence>
<dbReference type="EMBL" id="BPMT01000009">
    <property type="protein sequence ID" value="GIZ93648.1"/>
    <property type="molecule type" value="Genomic_DNA"/>
</dbReference>
<dbReference type="EMBL" id="JAOBYN010000015">
    <property type="protein sequence ID" value="MDH1056335.1"/>
    <property type="molecule type" value="Genomic_DNA"/>
</dbReference>
<dbReference type="Gene3D" id="3.10.129.10">
    <property type="entry name" value="Hotdog Thioesterase"/>
    <property type="match status" value="1"/>
</dbReference>
<dbReference type="EMBL" id="BPMS01000009">
    <property type="protein sequence ID" value="GIZ89120.1"/>
    <property type="molecule type" value="Genomic_DNA"/>
</dbReference>
<dbReference type="KEGG" id="palc:A0T30_13035"/>
<dbReference type="EMBL" id="FTMP01000011">
    <property type="protein sequence ID" value="SIQ95719.1"/>
    <property type="molecule type" value="Genomic_DNA"/>
</dbReference>
<dbReference type="Proteomes" id="UP000887212">
    <property type="component" value="Unassembled WGS sequence"/>
</dbReference>
<proteinExistence type="predicted"/>
<dbReference type="AlphaFoldDB" id="A0A142ISG9"/>
<evidence type="ECO:0000313" key="9">
    <source>
        <dbReference type="Proteomes" id="UP000887228"/>
    </source>
</evidence>
<dbReference type="SUPFAM" id="SSF54637">
    <property type="entry name" value="Thioesterase/thiol ester dehydrase-isomerase"/>
    <property type="match status" value="1"/>
</dbReference>
<accession>A0A142ISG9</accession>
<dbReference type="Proteomes" id="UP000185841">
    <property type="component" value="Unassembled WGS sequence"/>
</dbReference>
<evidence type="ECO:0000259" key="1">
    <source>
        <dbReference type="Pfam" id="PF03061"/>
    </source>
</evidence>
<dbReference type="PANTHER" id="PTHR43240:SF3">
    <property type="entry name" value="THIOESTERASE DOMAIN-CONTAINING PROTEIN"/>
    <property type="match status" value="1"/>
</dbReference>
<gene>
    <name evidence="2" type="ORF">KAM435_24470</name>
    <name evidence="3" type="ORF">KAM436_26160</name>
    <name evidence="5" type="ORF">N5C05_16440</name>
    <name evidence="4" type="ORF">N7380_14740</name>
    <name evidence="6" type="ORF">SAMN05878282_11167</name>
</gene>
<dbReference type="PANTHER" id="PTHR43240">
    <property type="entry name" value="1,4-DIHYDROXY-2-NAPHTHOYL-COA THIOESTERASE 1"/>
    <property type="match status" value="1"/>
</dbReference>
<evidence type="ECO:0000313" key="2">
    <source>
        <dbReference type="EMBL" id="GIZ89120.1"/>
    </source>
</evidence>
<dbReference type="Proteomes" id="UP001158730">
    <property type="component" value="Unassembled WGS sequence"/>
</dbReference>
<dbReference type="EMBL" id="JAODZF010000009">
    <property type="protein sequence ID" value="MDH0143572.1"/>
    <property type="molecule type" value="Genomic_DNA"/>
</dbReference>
<evidence type="ECO:0000313" key="6">
    <source>
        <dbReference type="EMBL" id="SIQ95719.1"/>
    </source>
</evidence>